<dbReference type="EMBL" id="LFQU01000007">
    <property type="protein sequence ID" value="KOO68897.1"/>
    <property type="molecule type" value="Genomic_DNA"/>
</dbReference>
<comment type="caution">
    <text evidence="1">The sequence shown here is derived from an EMBL/GenBank/DDBJ whole genome shotgun (WGS) entry which is preliminary data.</text>
</comment>
<protein>
    <submittedName>
        <fullName evidence="1">Uncharacterized protein</fullName>
    </submittedName>
</protein>
<gene>
    <name evidence="1" type="ORF">ACU52_05215</name>
</gene>
<name>A0A8E1QYF0_9BACT</name>
<evidence type="ECO:0000313" key="2">
    <source>
        <dbReference type="Proteomes" id="UP000036951"/>
    </source>
</evidence>
<reference evidence="1 2" key="1">
    <citation type="submission" date="2015-06" db="EMBL/GenBank/DDBJ databases">
        <title>Prevotella sp. 109, sp. nov., a novel member of the family Prevotellaceae isolated from human faeces.</title>
        <authorList>
            <person name="Shkoporov A.N."/>
            <person name="Chaplin A.V."/>
            <person name="Kafarskaia L.I."/>
            <person name="Efimov B.A."/>
        </authorList>
    </citation>
    <scope>NUCLEOTIDE SEQUENCE [LARGE SCALE GENOMIC DNA]</scope>
    <source>
        <strain evidence="1 2">109</strain>
    </source>
</reference>
<dbReference type="AlphaFoldDB" id="A0A8E1QYF0"/>
<organism evidence="1 2">
    <name type="scientific">Xylanibacter rarus</name>
    <dbReference type="NCBI Taxonomy" id="1676614"/>
    <lineage>
        <taxon>Bacteria</taxon>
        <taxon>Pseudomonadati</taxon>
        <taxon>Bacteroidota</taxon>
        <taxon>Bacteroidia</taxon>
        <taxon>Bacteroidales</taxon>
        <taxon>Prevotellaceae</taxon>
        <taxon>Xylanibacter</taxon>
    </lineage>
</organism>
<evidence type="ECO:0000313" key="1">
    <source>
        <dbReference type="EMBL" id="KOO68897.1"/>
    </source>
</evidence>
<proteinExistence type="predicted"/>
<sequence length="83" mass="8866">MVLITTETITRIQIITDLTVTAEIITIIKTRCHVRHIIMAAHSAVVVVADLSVAVRLAVAAEEVAVDTSAVVDSLLGEINFVT</sequence>
<dbReference type="Proteomes" id="UP000036951">
    <property type="component" value="Unassembled WGS sequence"/>
</dbReference>
<keyword evidence="2" id="KW-1185">Reference proteome</keyword>
<accession>A0A8E1QYF0</accession>